<proteinExistence type="predicted"/>
<dbReference type="AlphaFoldDB" id="A0A2P8FRA3"/>
<evidence type="ECO:0000313" key="2">
    <source>
        <dbReference type="Proteomes" id="UP000241964"/>
    </source>
</evidence>
<comment type="caution">
    <text evidence="1">The sequence shown here is derived from an EMBL/GenBank/DDBJ whole genome shotgun (WGS) entry which is preliminary data.</text>
</comment>
<name>A0A2P8FRA3_9BACT</name>
<keyword evidence="2" id="KW-1185">Reference proteome</keyword>
<reference evidence="1 2" key="1">
    <citation type="submission" date="2018-03" db="EMBL/GenBank/DDBJ databases">
        <title>Genomic Encyclopedia of Archaeal and Bacterial Type Strains, Phase II (KMG-II): from individual species to whole genera.</title>
        <authorList>
            <person name="Goeker M."/>
        </authorList>
    </citation>
    <scope>NUCLEOTIDE SEQUENCE [LARGE SCALE GENOMIC DNA]</scope>
    <source>
        <strain evidence="1 2">DSM 29057</strain>
    </source>
</reference>
<accession>A0A2P8FRA3</accession>
<organism evidence="1 2">
    <name type="scientific">Dyadobacter jiangsuensis</name>
    <dbReference type="NCBI Taxonomy" id="1591085"/>
    <lineage>
        <taxon>Bacteria</taxon>
        <taxon>Pseudomonadati</taxon>
        <taxon>Bacteroidota</taxon>
        <taxon>Cytophagia</taxon>
        <taxon>Cytophagales</taxon>
        <taxon>Spirosomataceae</taxon>
        <taxon>Dyadobacter</taxon>
    </lineage>
</organism>
<gene>
    <name evidence="1" type="ORF">CLV60_11450</name>
</gene>
<dbReference type="Proteomes" id="UP000241964">
    <property type="component" value="Unassembled WGS sequence"/>
</dbReference>
<evidence type="ECO:0000313" key="1">
    <source>
        <dbReference type="EMBL" id="PSL24223.1"/>
    </source>
</evidence>
<sequence length="40" mass="4734">MYNMYIKYKKYCATMPNRSRKSLDLCVLFAGLRPVMKVIS</sequence>
<dbReference type="EMBL" id="PYAS01000014">
    <property type="protein sequence ID" value="PSL24223.1"/>
    <property type="molecule type" value="Genomic_DNA"/>
</dbReference>
<protein>
    <submittedName>
        <fullName evidence="1">Uncharacterized protein</fullName>
    </submittedName>
</protein>